<dbReference type="RefSeq" id="WP_129255134.1">
    <property type="nucleotide sequence ID" value="NZ_SAXA01000012.1"/>
</dbReference>
<dbReference type="SUPFAM" id="SSF56954">
    <property type="entry name" value="Outer membrane efflux proteins (OEP)"/>
    <property type="match status" value="1"/>
</dbReference>
<keyword evidence="9" id="KW-1185">Reference proteome</keyword>
<organism evidence="8 9">
    <name type="scientific">Ancylomarina salipaludis</name>
    <dbReference type="NCBI Taxonomy" id="2501299"/>
    <lineage>
        <taxon>Bacteria</taxon>
        <taxon>Pseudomonadati</taxon>
        <taxon>Bacteroidota</taxon>
        <taxon>Bacteroidia</taxon>
        <taxon>Marinilabiliales</taxon>
        <taxon>Marinifilaceae</taxon>
        <taxon>Ancylomarina</taxon>
    </lineage>
</organism>
<dbReference type="PANTHER" id="PTHR30026:SF20">
    <property type="entry name" value="OUTER MEMBRANE PROTEIN TOLC"/>
    <property type="match status" value="1"/>
</dbReference>
<comment type="subcellular location">
    <subcellularLocation>
        <location evidence="1">Cell outer membrane</location>
    </subcellularLocation>
</comment>
<keyword evidence="3" id="KW-0813">Transport</keyword>
<evidence type="ECO:0000256" key="1">
    <source>
        <dbReference type="ARBA" id="ARBA00004442"/>
    </source>
</evidence>
<reference evidence="8 9" key="1">
    <citation type="submission" date="2019-01" db="EMBL/GenBank/DDBJ databases">
        <title>Ancylomarina salipaludis sp. nov., isolated from a salt marsh.</title>
        <authorList>
            <person name="Yoon J.-H."/>
        </authorList>
    </citation>
    <scope>NUCLEOTIDE SEQUENCE [LARGE SCALE GENOMIC DNA]</scope>
    <source>
        <strain evidence="8 9">SHSM-M15</strain>
    </source>
</reference>
<dbReference type="GO" id="GO:0009279">
    <property type="term" value="C:cell outer membrane"/>
    <property type="evidence" value="ECO:0007669"/>
    <property type="project" value="UniProtKB-SubCell"/>
</dbReference>
<evidence type="ECO:0000313" key="9">
    <source>
        <dbReference type="Proteomes" id="UP000289703"/>
    </source>
</evidence>
<dbReference type="GO" id="GO:0015562">
    <property type="term" value="F:efflux transmembrane transporter activity"/>
    <property type="evidence" value="ECO:0007669"/>
    <property type="project" value="InterPro"/>
</dbReference>
<name>A0A4Q1JKM9_9BACT</name>
<dbReference type="OrthoDB" id="9771205at2"/>
<keyword evidence="4" id="KW-1134">Transmembrane beta strand</keyword>
<keyword evidence="6" id="KW-0472">Membrane</keyword>
<dbReference type="GO" id="GO:0015288">
    <property type="term" value="F:porin activity"/>
    <property type="evidence" value="ECO:0007669"/>
    <property type="project" value="TreeGrafter"/>
</dbReference>
<dbReference type="Proteomes" id="UP000289703">
    <property type="component" value="Unassembled WGS sequence"/>
</dbReference>
<accession>A0A4Q1JKM9</accession>
<keyword evidence="7" id="KW-0998">Cell outer membrane</keyword>
<dbReference type="Gene3D" id="1.20.1600.10">
    <property type="entry name" value="Outer membrane efflux proteins (OEP)"/>
    <property type="match status" value="1"/>
</dbReference>
<gene>
    <name evidence="8" type="ORF">EO244_13095</name>
</gene>
<evidence type="ECO:0000256" key="3">
    <source>
        <dbReference type="ARBA" id="ARBA00022448"/>
    </source>
</evidence>
<protein>
    <submittedName>
        <fullName evidence="8">TolC family protein</fullName>
    </submittedName>
</protein>
<dbReference type="InterPro" id="IPR003423">
    <property type="entry name" value="OMP_efflux"/>
</dbReference>
<proteinExistence type="inferred from homology"/>
<comment type="caution">
    <text evidence="8">The sequence shown here is derived from an EMBL/GenBank/DDBJ whole genome shotgun (WGS) entry which is preliminary data.</text>
</comment>
<evidence type="ECO:0000256" key="5">
    <source>
        <dbReference type="ARBA" id="ARBA00022692"/>
    </source>
</evidence>
<evidence type="ECO:0000256" key="6">
    <source>
        <dbReference type="ARBA" id="ARBA00023136"/>
    </source>
</evidence>
<evidence type="ECO:0000313" key="8">
    <source>
        <dbReference type="EMBL" id="RXQ91033.1"/>
    </source>
</evidence>
<evidence type="ECO:0000256" key="4">
    <source>
        <dbReference type="ARBA" id="ARBA00022452"/>
    </source>
</evidence>
<dbReference type="GO" id="GO:1990281">
    <property type="term" value="C:efflux pump complex"/>
    <property type="evidence" value="ECO:0007669"/>
    <property type="project" value="TreeGrafter"/>
</dbReference>
<evidence type="ECO:0000256" key="7">
    <source>
        <dbReference type="ARBA" id="ARBA00023237"/>
    </source>
</evidence>
<sequence>MNRYLLLILMVLGVGSLSAQKKLSLSQAIEIGLEKNYSLQVVRQSEKIADLNNTWGNAGQYPKLEFNIRSNNKKDYNETDDYRQNILTPSVDLSWTLFDGFSVRIRKDKFNDLAALSKGNTIVAVESQIELIILAYYKTLMEQQRLEVNRSIKALSEDRYENEKIASELGTKGSYELLLAKNAYLEDKAKYLTQQVTYNNSVRDLNFLLGVEESTQYIFTDDFMTSLADFRLADLLDKMLASNNNLKNRYMQEAVQKRDIELARSNFYPRISLATGVQGNKFLQKYDVAPKIETESHNLYANLSLNYLIFNGNSNRRALQIAKIEEEISKIETADLKHSLTNILAQNFELYELRKDLLELAEENKLATEINLQISKEKYEAGSINSFNYRDVQISYQNASLARLTAIFNLIQSKTSLIRMTGGILSEF</sequence>
<comment type="similarity">
    <text evidence="2">Belongs to the outer membrane factor (OMF) (TC 1.B.17) family.</text>
</comment>
<dbReference type="InterPro" id="IPR051906">
    <property type="entry name" value="TolC-like"/>
</dbReference>
<keyword evidence="5" id="KW-0812">Transmembrane</keyword>
<evidence type="ECO:0000256" key="2">
    <source>
        <dbReference type="ARBA" id="ARBA00007613"/>
    </source>
</evidence>
<dbReference type="EMBL" id="SAXA01000012">
    <property type="protein sequence ID" value="RXQ91033.1"/>
    <property type="molecule type" value="Genomic_DNA"/>
</dbReference>
<dbReference type="AlphaFoldDB" id="A0A4Q1JKM9"/>
<dbReference type="Pfam" id="PF02321">
    <property type="entry name" value="OEP"/>
    <property type="match status" value="1"/>
</dbReference>
<dbReference type="PANTHER" id="PTHR30026">
    <property type="entry name" value="OUTER MEMBRANE PROTEIN TOLC"/>
    <property type="match status" value="1"/>
</dbReference>